<proteinExistence type="predicted"/>
<evidence type="ECO:0008006" key="3">
    <source>
        <dbReference type="Google" id="ProtNLM"/>
    </source>
</evidence>
<dbReference type="EMBL" id="CP013235">
    <property type="protein sequence ID" value="AMP10569.1"/>
    <property type="molecule type" value="Genomic_DNA"/>
</dbReference>
<dbReference type="AlphaFoldDB" id="A0A127PTI5"/>
<evidence type="ECO:0000313" key="1">
    <source>
        <dbReference type="EMBL" id="AMP10569.1"/>
    </source>
</evidence>
<organism evidence="1 2">
    <name type="scientific">Collimonas arenae</name>
    <dbReference type="NCBI Taxonomy" id="279058"/>
    <lineage>
        <taxon>Bacteria</taxon>
        <taxon>Pseudomonadati</taxon>
        <taxon>Pseudomonadota</taxon>
        <taxon>Betaproteobacteria</taxon>
        <taxon>Burkholderiales</taxon>
        <taxon>Oxalobacteraceae</taxon>
        <taxon>Collimonas</taxon>
    </lineage>
</organism>
<gene>
    <name evidence="1" type="ORF">CAter282_2845</name>
</gene>
<sequence>MLERMRGKKNQRSTEVLLPETEHALQAVRQRCRQMVARKALLSAGASALPIMGVDIAIDIHLLSRLIEDINTEFGLAPEQIEKLHPKLKVATYSTIVGLGSTLVGRVVTREVLLKLLTRSGVKVVSKNATRLVPIAGQMVSAAIGFSAFRAVGNRHIDACVKVAEEMLKVQAATE</sequence>
<keyword evidence="2" id="KW-1185">Reference proteome</keyword>
<dbReference type="Proteomes" id="UP000071778">
    <property type="component" value="Chromosome"/>
</dbReference>
<evidence type="ECO:0000313" key="2">
    <source>
        <dbReference type="Proteomes" id="UP000071778"/>
    </source>
</evidence>
<reference evidence="1 2" key="1">
    <citation type="submission" date="2015-11" db="EMBL/GenBank/DDBJ databases">
        <title>Exploring the genomic traits of fungus-feeding bacterial genus Collimonas.</title>
        <authorList>
            <person name="Song C."/>
            <person name="Schmidt R."/>
            <person name="de Jager V."/>
            <person name="Krzyzanowska D."/>
            <person name="Jongedijk E."/>
            <person name="Cankar K."/>
            <person name="Beekwilder J."/>
            <person name="van Veen A."/>
            <person name="de Boer W."/>
            <person name="van Veen J.A."/>
            <person name="Garbeva P."/>
        </authorList>
    </citation>
    <scope>NUCLEOTIDE SEQUENCE [LARGE SCALE GENOMIC DNA]</scope>
    <source>
        <strain evidence="1 2">Ter282</strain>
    </source>
</reference>
<protein>
    <recommendedName>
        <fullName evidence="3">DUF697 domain-containing protein</fullName>
    </recommendedName>
</protein>
<name>A0A127PTI5_9BURK</name>
<dbReference type="PATRIC" id="fig|279058.17.peg.3100"/>
<accession>A0A127PTI5</accession>